<gene>
    <name evidence="11" type="ORF">MAR_001158</name>
    <name evidence="12" type="ORF">MAR_001211</name>
</gene>
<evidence type="ECO:0000256" key="1">
    <source>
        <dbReference type="ARBA" id="ARBA00004479"/>
    </source>
</evidence>
<evidence type="ECO:0000256" key="8">
    <source>
        <dbReference type="SAM" id="Phobius"/>
    </source>
</evidence>
<dbReference type="EMBL" id="CP111022">
    <property type="protein sequence ID" value="WAR19320.1"/>
    <property type="molecule type" value="Genomic_DNA"/>
</dbReference>
<dbReference type="Pfam" id="PF01105">
    <property type="entry name" value="EMP24_GP25L"/>
    <property type="match status" value="1"/>
</dbReference>
<comment type="similarity">
    <text evidence="2 7">Belongs to the EMP24/GP25L family.</text>
</comment>
<evidence type="ECO:0000313" key="13">
    <source>
        <dbReference type="Proteomes" id="UP001164746"/>
    </source>
</evidence>
<proteinExistence type="inferred from homology"/>
<evidence type="ECO:0000256" key="5">
    <source>
        <dbReference type="ARBA" id="ARBA00022989"/>
    </source>
</evidence>
<dbReference type="InterPro" id="IPR009038">
    <property type="entry name" value="GOLD_dom"/>
</dbReference>
<organism evidence="11 13">
    <name type="scientific">Mya arenaria</name>
    <name type="common">Soft-shell clam</name>
    <dbReference type="NCBI Taxonomy" id="6604"/>
    <lineage>
        <taxon>Eukaryota</taxon>
        <taxon>Metazoa</taxon>
        <taxon>Spiralia</taxon>
        <taxon>Lophotrochozoa</taxon>
        <taxon>Mollusca</taxon>
        <taxon>Bivalvia</taxon>
        <taxon>Autobranchia</taxon>
        <taxon>Heteroconchia</taxon>
        <taxon>Euheterodonta</taxon>
        <taxon>Imparidentia</taxon>
        <taxon>Neoheterodontei</taxon>
        <taxon>Myida</taxon>
        <taxon>Myoidea</taxon>
        <taxon>Myidae</taxon>
        <taxon>Mya</taxon>
    </lineage>
</organism>
<evidence type="ECO:0000313" key="11">
    <source>
        <dbReference type="EMBL" id="WAR19320.1"/>
    </source>
</evidence>
<name>A0ABY7FB32_MYAAR</name>
<dbReference type="EMBL" id="CP111022">
    <property type="protein sequence ID" value="WAR19373.1"/>
    <property type="molecule type" value="Genomic_DNA"/>
</dbReference>
<keyword evidence="4 9" id="KW-0732">Signal</keyword>
<evidence type="ECO:0000256" key="3">
    <source>
        <dbReference type="ARBA" id="ARBA00022692"/>
    </source>
</evidence>
<evidence type="ECO:0000256" key="7">
    <source>
        <dbReference type="RuleBase" id="RU003827"/>
    </source>
</evidence>
<evidence type="ECO:0000256" key="9">
    <source>
        <dbReference type="SAM" id="SignalP"/>
    </source>
</evidence>
<accession>A0ABY7FB32</accession>
<evidence type="ECO:0000256" key="4">
    <source>
        <dbReference type="ARBA" id="ARBA00022729"/>
    </source>
</evidence>
<keyword evidence="5 8" id="KW-1133">Transmembrane helix</keyword>
<keyword evidence="3 7" id="KW-0812">Transmembrane</keyword>
<protein>
    <submittedName>
        <fullName evidence="11">TMEDA-like protein</fullName>
    </submittedName>
</protein>
<evidence type="ECO:0000256" key="2">
    <source>
        <dbReference type="ARBA" id="ARBA00007104"/>
    </source>
</evidence>
<sequence length="206" mass="23598">MDITYIVCLIIGICLVNVDALMFHVSPNQKKCLKEEIHKDVLVTGEYVLDDAPGHKTNLAVTDTKGHILYSKEDASKGKFAFTTEEYDMFEVCFETKMAAGGQGQDRAVSLDMKHGVEAKSYDDLAKAEKLKPLEVELRRLEDLSKSIVDDFAYMRAREEEMRDTNESTHSRVMYFSLFSMLCLLGLATWQVLYLRRYFKAKKLIE</sequence>
<comment type="subcellular location">
    <subcellularLocation>
        <location evidence="1 7">Membrane</location>
        <topology evidence="1 7">Single-pass type I membrane protein</topology>
    </subcellularLocation>
</comment>
<feature type="transmembrane region" description="Helical" evidence="8">
    <location>
        <begin position="173"/>
        <end position="195"/>
    </location>
</feature>
<feature type="domain" description="GOLD" evidence="10">
    <location>
        <begin position="30"/>
        <end position="140"/>
    </location>
</feature>
<dbReference type="SMART" id="SM01190">
    <property type="entry name" value="EMP24_GP25L"/>
    <property type="match status" value="1"/>
</dbReference>
<dbReference type="Proteomes" id="UP001164746">
    <property type="component" value="Chromosome 11"/>
</dbReference>
<feature type="signal peptide" evidence="9">
    <location>
        <begin position="1"/>
        <end position="20"/>
    </location>
</feature>
<dbReference type="PANTHER" id="PTHR22811">
    <property type="entry name" value="TRANSMEMBRANE EMP24 DOMAIN-CONTAINING PROTEIN"/>
    <property type="match status" value="1"/>
</dbReference>
<dbReference type="InterPro" id="IPR015720">
    <property type="entry name" value="Emp24-like"/>
</dbReference>
<evidence type="ECO:0000313" key="12">
    <source>
        <dbReference type="EMBL" id="WAR19373.1"/>
    </source>
</evidence>
<reference evidence="11" key="1">
    <citation type="submission" date="2022-11" db="EMBL/GenBank/DDBJ databases">
        <title>Centuries of genome instability and evolution in soft-shell clam transmissible cancer (bioRxiv).</title>
        <authorList>
            <person name="Hart S.F.M."/>
            <person name="Yonemitsu M.A."/>
            <person name="Giersch R.M."/>
            <person name="Beal B.F."/>
            <person name="Arriagada G."/>
            <person name="Davis B.W."/>
            <person name="Ostrander E.A."/>
            <person name="Goff S.P."/>
            <person name="Metzger M.J."/>
        </authorList>
    </citation>
    <scope>NUCLEOTIDE SEQUENCE</scope>
    <source>
        <strain evidence="11">MELC-2E11</strain>
        <tissue evidence="11">Siphon/mantle</tissue>
    </source>
</reference>
<evidence type="ECO:0000256" key="6">
    <source>
        <dbReference type="ARBA" id="ARBA00023136"/>
    </source>
</evidence>
<keyword evidence="13" id="KW-1185">Reference proteome</keyword>
<evidence type="ECO:0000259" key="10">
    <source>
        <dbReference type="PROSITE" id="PS50866"/>
    </source>
</evidence>
<dbReference type="PROSITE" id="PS50866">
    <property type="entry name" value="GOLD"/>
    <property type="match status" value="1"/>
</dbReference>
<keyword evidence="6 8" id="KW-0472">Membrane</keyword>
<feature type="chain" id="PRO_5045034271" evidence="9">
    <location>
        <begin position="21"/>
        <end position="206"/>
    </location>
</feature>